<dbReference type="AlphaFoldDB" id="A0A1Y3AS21"/>
<dbReference type="OrthoDB" id="286301at2759"/>
<dbReference type="InterPro" id="IPR000782">
    <property type="entry name" value="FAS1_domain"/>
</dbReference>
<evidence type="ECO:0000313" key="3">
    <source>
        <dbReference type="Proteomes" id="UP000194236"/>
    </source>
</evidence>
<sequence length="94" mass="10799">MTALKEFLMYHVAQGAYYSQDLRDGQFMPSILNEQYLQAGVRVDGCSRRLVEVNVSPLYRSDIAASNGVIHVIDWILKPDDRDWCDGIILPKRR</sequence>
<dbReference type="Pfam" id="PF02469">
    <property type="entry name" value="Fasciclin"/>
    <property type="match status" value="1"/>
</dbReference>
<protein>
    <recommendedName>
        <fullName evidence="1">FAS1 domain-containing protein</fullName>
    </recommendedName>
</protein>
<dbReference type="InterPro" id="IPR036378">
    <property type="entry name" value="FAS1_dom_sf"/>
</dbReference>
<keyword evidence="3" id="KW-1185">Reference proteome</keyword>
<dbReference type="PROSITE" id="PS50213">
    <property type="entry name" value="FAS1"/>
    <property type="match status" value="1"/>
</dbReference>
<dbReference type="EMBL" id="MUJZ01064641">
    <property type="protein sequence ID" value="OTF70658.1"/>
    <property type="molecule type" value="Genomic_DNA"/>
</dbReference>
<proteinExistence type="predicted"/>
<evidence type="ECO:0000313" key="2">
    <source>
        <dbReference type="EMBL" id="OTF70658.1"/>
    </source>
</evidence>
<reference evidence="2 3" key="1">
    <citation type="submission" date="2017-03" db="EMBL/GenBank/DDBJ databases">
        <title>Genome Survey of Euroglyphus maynei.</title>
        <authorList>
            <person name="Arlian L.G."/>
            <person name="Morgan M.S."/>
            <person name="Rider S.D."/>
        </authorList>
    </citation>
    <scope>NUCLEOTIDE SEQUENCE [LARGE SCALE GENOMIC DNA]</scope>
    <source>
        <strain evidence="2">Arlian Lab</strain>
        <tissue evidence="2">Whole body</tissue>
    </source>
</reference>
<comment type="caution">
    <text evidence="2">The sequence shown here is derived from an EMBL/GenBank/DDBJ whole genome shotgun (WGS) entry which is preliminary data.</text>
</comment>
<organism evidence="2 3">
    <name type="scientific">Euroglyphus maynei</name>
    <name type="common">Mayne's house dust mite</name>
    <dbReference type="NCBI Taxonomy" id="6958"/>
    <lineage>
        <taxon>Eukaryota</taxon>
        <taxon>Metazoa</taxon>
        <taxon>Ecdysozoa</taxon>
        <taxon>Arthropoda</taxon>
        <taxon>Chelicerata</taxon>
        <taxon>Arachnida</taxon>
        <taxon>Acari</taxon>
        <taxon>Acariformes</taxon>
        <taxon>Sarcoptiformes</taxon>
        <taxon>Astigmata</taxon>
        <taxon>Psoroptidia</taxon>
        <taxon>Analgoidea</taxon>
        <taxon>Pyroglyphidae</taxon>
        <taxon>Pyroglyphinae</taxon>
        <taxon>Euroglyphus</taxon>
    </lineage>
</organism>
<feature type="domain" description="FAS1" evidence="1">
    <location>
        <begin position="1"/>
        <end position="77"/>
    </location>
</feature>
<dbReference type="SUPFAM" id="SSF82153">
    <property type="entry name" value="FAS1 domain"/>
    <property type="match status" value="1"/>
</dbReference>
<dbReference type="Proteomes" id="UP000194236">
    <property type="component" value="Unassembled WGS sequence"/>
</dbReference>
<dbReference type="Gene3D" id="2.30.180.10">
    <property type="entry name" value="FAS1 domain"/>
    <property type="match status" value="1"/>
</dbReference>
<gene>
    <name evidence="2" type="ORF">BLA29_007974</name>
</gene>
<evidence type="ECO:0000259" key="1">
    <source>
        <dbReference type="PROSITE" id="PS50213"/>
    </source>
</evidence>
<accession>A0A1Y3AS21</accession>
<name>A0A1Y3AS21_EURMA</name>